<dbReference type="OrthoDB" id="640249at2759"/>
<dbReference type="Proteomes" id="UP000758155">
    <property type="component" value="Unassembled WGS sequence"/>
</dbReference>
<evidence type="ECO:0000259" key="1">
    <source>
        <dbReference type="Pfam" id="PF00112"/>
    </source>
</evidence>
<comment type="caution">
    <text evidence="2">The sequence shown here is derived from an EMBL/GenBank/DDBJ whole genome shotgun (WGS) entry which is preliminary data.</text>
</comment>
<accession>A0A9P4WUT6</accession>
<dbReference type="InterPro" id="IPR038765">
    <property type="entry name" value="Papain-like_cys_pep_sf"/>
</dbReference>
<keyword evidence="3" id="KW-1185">Reference proteome</keyword>
<dbReference type="InterPro" id="IPR000668">
    <property type="entry name" value="Peptidase_C1A_C"/>
</dbReference>
<dbReference type="GO" id="GO:0006508">
    <property type="term" value="P:proteolysis"/>
    <property type="evidence" value="ECO:0007669"/>
    <property type="project" value="InterPro"/>
</dbReference>
<evidence type="ECO:0000313" key="3">
    <source>
        <dbReference type="Proteomes" id="UP000758155"/>
    </source>
</evidence>
<gene>
    <name evidence="2" type="ORF">E8E12_009049</name>
</gene>
<dbReference type="GO" id="GO:0008234">
    <property type="term" value="F:cysteine-type peptidase activity"/>
    <property type="evidence" value="ECO:0007669"/>
    <property type="project" value="InterPro"/>
</dbReference>
<sequence length="217" mass="24583">MAADPPRDEMEADDGCYTCDALRAISALGSCAEADTFDSFADKTWPYYELPYGDERANIDWPDDKKMFYALAEQEKSPKGCLGRTPPSKTCFANATHHRTLRYAHPQPMDDVNCWKSLLQGGYPIVFAINVYDTFESSTKEDPYIAKTPTENDKMKYGHIVMAVGWKDNVQDGVGAFRVQNSWGNWADEGFFWMGYDWLSSPGYQQDAWVLLDSEDS</sequence>
<dbReference type="Gene3D" id="3.90.70.10">
    <property type="entry name" value="Cysteine proteinases"/>
    <property type="match status" value="1"/>
</dbReference>
<organism evidence="2 3">
    <name type="scientific">Didymella heteroderae</name>
    <dbReference type="NCBI Taxonomy" id="1769908"/>
    <lineage>
        <taxon>Eukaryota</taxon>
        <taxon>Fungi</taxon>
        <taxon>Dikarya</taxon>
        <taxon>Ascomycota</taxon>
        <taxon>Pezizomycotina</taxon>
        <taxon>Dothideomycetes</taxon>
        <taxon>Pleosporomycetidae</taxon>
        <taxon>Pleosporales</taxon>
        <taxon>Pleosporineae</taxon>
        <taxon>Didymellaceae</taxon>
        <taxon>Didymella</taxon>
    </lineage>
</organism>
<dbReference type="EMBL" id="SWKV01000012">
    <property type="protein sequence ID" value="KAF3043466.1"/>
    <property type="molecule type" value="Genomic_DNA"/>
</dbReference>
<dbReference type="AlphaFoldDB" id="A0A9P4WUT6"/>
<evidence type="ECO:0000313" key="2">
    <source>
        <dbReference type="EMBL" id="KAF3043466.1"/>
    </source>
</evidence>
<dbReference type="Pfam" id="PF00112">
    <property type="entry name" value="Peptidase_C1"/>
    <property type="match status" value="1"/>
</dbReference>
<proteinExistence type="predicted"/>
<name>A0A9P4WUT6_9PLEO</name>
<reference evidence="2" key="1">
    <citation type="submission" date="2019-04" db="EMBL/GenBank/DDBJ databases">
        <title>Sequencing of skin fungus with MAO and IRED activity.</title>
        <authorList>
            <person name="Marsaioli A.J."/>
            <person name="Bonatto J.M.C."/>
            <person name="Reis Junior O."/>
        </authorList>
    </citation>
    <scope>NUCLEOTIDE SEQUENCE</scope>
    <source>
        <strain evidence="2">28M1</strain>
    </source>
</reference>
<dbReference type="SUPFAM" id="SSF54001">
    <property type="entry name" value="Cysteine proteinases"/>
    <property type="match status" value="1"/>
</dbReference>
<feature type="domain" description="Peptidase C1A papain C-terminal" evidence="1">
    <location>
        <begin position="89"/>
        <end position="196"/>
    </location>
</feature>
<protein>
    <recommendedName>
        <fullName evidence="1">Peptidase C1A papain C-terminal domain-containing protein</fullName>
    </recommendedName>
</protein>